<reference evidence="3" key="1">
    <citation type="journal article" date="2015" name="Proc. Natl. Acad. Sci. U.S.A.">
        <title>Genome sequencing of adzuki bean (Vigna angularis) provides insight into high starch and low fat accumulation and domestication.</title>
        <authorList>
            <person name="Yang K."/>
            <person name="Tian Z."/>
            <person name="Chen C."/>
            <person name="Luo L."/>
            <person name="Zhao B."/>
            <person name="Wang Z."/>
            <person name="Yu L."/>
            <person name="Li Y."/>
            <person name="Sun Y."/>
            <person name="Li W."/>
            <person name="Chen Y."/>
            <person name="Li Y."/>
            <person name="Zhang Y."/>
            <person name="Ai D."/>
            <person name="Zhao J."/>
            <person name="Shang C."/>
            <person name="Ma Y."/>
            <person name="Wu B."/>
            <person name="Wang M."/>
            <person name="Gao L."/>
            <person name="Sun D."/>
            <person name="Zhang P."/>
            <person name="Guo F."/>
            <person name="Wang W."/>
            <person name="Li Y."/>
            <person name="Wang J."/>
            <person name="Varshney R.K."/>
            <person name="Wang J."/>
            <person name="Ling H.Q."/>
            <person name="Wan P."/>
        </authorList>
    </citation>
    <scope>NUCLEOTIDE SEQUENCE</scope>
    <source>
        <strain evidence="3">cv. Jingnong 6</strain>
    </source>
</reference>
<organism evidence="2 3">
    <name type="scientific">Phaseolus angularis</name>
    <name type="common">Azuki bean</name>
    <name type="synonym">Vigna angularis</name>
    <dbReference type="NCBI Taxonomy" id="3914"/>
    <lineage>
        <taxon>Eukaryota</taxon>
        <taxon>Viridiplantae</taxon>
        <taxon>Streptophyta</taxon>
        <taxon>Embryophyta</taxon>
        <taxon>Tracheophyta</taxon>
        <taxon>Spermatophyta</taxon>
        <taxon>Magnoliopsida</taxon>
        <taxon>eudicotyledons</taxon>
        <taxon>Gunneridae</taxon>
        <taxon>Pentapetalae</taxon>
        <taxon>rosids</taxon>
        <taxon>fabids</taxon>
        <taxon>Fabales</taxon>
        <taxon>Fabaceae</taxon>
        <taxon>Papilionoideae</taxon>
        <taxon>50 kb inversion clade</taxon>
        <taxon>NPAAA clade</taxon>
        <taxon>indigoferoid/millettioid clade</taxon>
        <taxon>Phaseoleae</taxon>
        <taxon>Vigna</taxon>
    </lineage>
</organism>
<dbReference type="EMBL" id="CM003371">
    <property type="protein sequence ID" value="KOM31474.1"/>
    <property type="molecule type" value="Genomic_DNA"/>
</dbReference>
<feature type="compositionally biased region" description="Basic and acidic residues" evidence="1">
    <location>
        <begin position="1"/>
        <end position="13"/>
    </location>
</feature>
<evidence type="ECO:0000313" key="3">
    <source>
        <dbReference type="Proteomes" id="UP000053144"/>
    </source>
</evidence>
<name>A0A0L9TMV8_PHAAN</name>
<protein>
    <submittedName>
        <fullName evidence="2">Uncharacterized protein</fullName>
    </submittedName>
</protein>
<accession>A0A0L9TMV8</accession>
<evidence type="ECO:0000256" key="1">
    <source>
        <dbReference type="SAM" id="MobiDB-lite"/>
    </source>
</evidence>
<evidence type="ECO:0000313" key="2">
    <source>
        <dbReference type="EMBL" id="KOM31474.1"/>
    </source>
</evidence>
<feature type="compositionally biased region" description="Polar residues" evidence="1">
    <location>
        <begin position="28"/>
        <end position="55"/>
    </location>
</feature>
<dbReference type="Proteomes" id="UP000053144">
    <property type="component" value="Chromosome 1"/>
</dbReference>
<feature type="region of interest" description="Disordered" evidence="1">
    <location>
        <begin position="1"/>
        <end position="84"/>
    </location>
</feature>
<dbReference type="AlphaFoldDB" id="A0A0L9TMV8"/>
<proteinExistence type="predicted"/>
<sequence>MDRADTAESHEPKQAALAGGTKMDDRCSTFQTGRTSSNLDARSVLQTGRTSSNPDARSMLQAGRTSSNPDARSLLQAGGPGGRANLGRTCKLWRSSGFELAGAVYVGVLPYGVRHSLRAKIAEENLNSTIAMQRAVRQSGLDHCLAEGQDTNDRK</sequence>
<gene>
    <name evidence="2" type="ORF">LR48_Vigan01g102900</name>
</gene>
<dbReference type="Gramene" id="KOM31474">
    <property type="protein sequence ID" value="KOM31474"/>
    <property type="gene ID" value="LR48_Vigan01g102900"/>
</dbReference>